<keyword evidence="2 4" id="KW-0808">Transferase</keyword>
<gene>
    <name evidence="5" type="ordered locus">Bphy_4927</name>
</gene>
<dbReference type="InterPro" id="IPR036129">
    <property type="entry name" value="Glycerate_kinase_sf"/>
</dbReference>
<dbReference type="InterPro" id="IPR018197">
    <property type="entry name" value="Glycerate_kinase_RE-like"/>
</dbReference>
<dbReference type="NCBIfam" id="TIGR00045">
    <property type="entry name" value="glycerate kinase"/>
    <property type="match status" value="1"/>
</dbReference>
<dbReference type="PANTHER" id="PTHR21599">
    <property type="entry name" value="GLYCERATE KINASE"/>
    <property type="match status" value="1"/>
</dbReference>
<evidence type="ECO:0000256" key="2">
    <source>
        <dbReference type="ARBA" id="ARBA00022679"/>
    </source>
</evidence>
<keyword evidence="6" id="KW-1185">Reference proteome</keyword>
<dbReference type="SUPFAM" id="SSF110738">
    <property type="entry name" value="Glycerate kinase I"/>
    <property type="match status" value="1"/>
</dbReference>
<evidence type="ECO:0000256" key="1">
    <source>
        <dbReference type="ARBA" id="ARBA00006284"/>
    </source>
</evidence>
<dbReference type="OrthoDB" id="9774290at2"/>
<evidence type="ECO:0000256" key="4">
    <source>
        <dbReference type="PIRNR" id="PIRNR006078"/>
    </source>
</evidence>
<dbReference type="Gene3D" id="3.90.1510.10">
    <property type="entry name" value="Glycerate kinase, domain 2"/>
    <property type="match status" value="1"/>
</dbReference>
<dbReference type="PIRSF" id="PIRSF006078">
    <property type="entry name" value="GlxK"/>
    <property type="match status" value="1"/>
</dbReference>
<dbReference type="Proteomes" id="UP000001192">
    <property type="component" value="Chromosome 2"/>
</dbReference>
<dbReference type="HOGENOM" id="CLU_028255_0_1_4"/>
<evidence type="ECO:0000313" key="5">
    <source>
        <dbReference type="EMBL" id="ACC74025.1"/>
    </source>
</evidence>
<name>B2JSK5_PARP8</name>
<dbReference type="GO" id="GO:0008887">
    <property type="term" value="F:glycerate kinase activity"/>
    <property type="evidence" value="ECO:0007669"/>
    <property type="project" value="UniProtKB-UniRule"/>
</dbReference>
<evidence type="ECO:0000313" key="6">
    <source>
        <dbReference type="Proteomes" id="UP000001192"/>
    </source>
</evidence>
<dbReference type="EC" id="2.7.1.31" evidence="5"/>
<sequence length="395" mass="40591">MKIVIAPDSFKESLSAAEVATQIEAGFREIFPDFQYQRLPIADGGEGTVDALFEAISGQRRQVTVSDPLGRPVQAEYAILSNGTGVIEMAAASGLHLVAPHERDPRITSSRGTGELIVDALSVGVRHFIVGIGGSATNDGGAGLLQALGVRLVDSKGADLASGGAVLSQLAHIDQTRADPRLKECYFEVACDVDNPLIGGNGATAVFGPQKGATPQMIAELDEALGNFAAVIKRDLDADVRSLPGSGAAGGLGAALIGVLHARLRPGIEIVCEAMRVADAVQEADLVVTGEGCIDGQTARGKAPVGIAKIASQFGVPVIAIGGAVAGSADKVYANGIDAVFPSVQRACSIEQAFQDAAVNVRTTARNTAAVLSIGAHTFGKIVQALPSRESRLTR</sequence>
<dbReference type="PANTHER" id="PTHR21599:SF0">
    <property type="entry name" value="GLYCERATE KINASE"/>
    <property type="match status" value="1"/>
</dbReference>
<comment type="similarity">
    <text evidence="1 4">Belongs to the glycerate kinase type-1 family.</text>
</comment>
<dbReference type="InterPro" id="IPR004381">
    <property type="entry name" value="Glycerate_kinase"/>
</dbReference>
<reference evidence="6" key="1">
    <citation type="journal article" date="2014" name="Stand. Genomic Sci.">
        <title>Complete genome sequence of Burkholderia phymatum STM815(T), a broad host range and efficient nitrogen-fixing symbiont of Mimosa species.</title>
        <authorList>
            <person name="Moulin L."/>
            <person name="Klonowska A."/>
            <person name="Caroline B."/>
            <person name="Booth K."/>
            <person name="Vriezen J.A."/>
            <person name="Melkonian R."/>
            <person name="James E.K."/>
            <person name="Young J.P."/>
            <person name="Bena G."/>
            <person name="Hauser L."/>
            <person name="Land M."/>
            <person name="Kyrpides N."/>
            <person name="Bruce D."/>
            <person name="Chain P."/>
            <person name="Copeland A."/>
            <person name="Pitluck S."/>
            <person name="Woyke T."/>
            <person name="Lizotte-Waniewski M."/>
            <person name="Bristow J."/>
            <person name="Riley M."/>
        </authorList>
    </citation>
    <scope>NUCLEOTIDE SEQUENCE [LARGE SCALE GENOMIC DNA]</scope>
    <source>
        <strain evidence="6">DSM 17167 / CIP 108236 / LMG 21445 / STM815</strain>
    </source>
</reference>
<dbReference type="STRING" id="391038.Bphy_4927"/>
<organism evidence="5 6">
    <name type="scientific">Paraburkholderia phymatum (strain DSM 17167 / CIP 108236 / LMG 21445 / STM815)</name>
    <name type="common">Burkholderia phymatum</name>
    <dbReference type="NCBI Taxonomy" id="391038"/>
    <lineage>
        <taxon>Bacteria</taxon>
        <taxon>Pseudomonadati</taxon>
        <taxon>Pseudomonadota</taxon>
        <taxon>Betaproteobacteria</taxon>
        <taxon>Burkholderiales</taxon>
        <taxon>Burkholderiaceae</taxon>
        <taxon>Paraburkholderia</taxon>
    </lineage>
</organism>
<dbReference type="Pfam" id="PF02595">
    <property type="entry name" value="Gly_kinase"/>
    <property type="match status" value="1"/>
</dbReference>
<dbReference type="KEGG" id="bph:Bphy_4927"/>
<dbReference type="Gene3D" id="3.40.50.10350">
    <property type="entry name" value="Glycerate kinase, domain 1"/>
    <property type="match status" value="1"/>
</dbReference>
<protein>
    <submittedName>
        <fullName evidence="5">Glycerate kinase</fullName>
        <ecNumber evidence="5">2.7.1.31</ecNumber>
    </submittedName>
</protein>
<keyword evidence="3 4" id="KW-0418">Kinase</keyword>
<dbReference type="EMBL" id="CP001044">
    <property type="protein sequence ID" value="ACC74025.1"/>
    <property type="molecule type" value="Genomic_DNA"/>
</dbReference>
<dbReference type="AlphaFoldDB" id="B2JSK5"/>
<dbReference type="eggNOG" id="COG1929">
    <property type="taxonomic scope" value="Bacteria"/>
</dbReference>
<accession>B2JSK5</accession>
<dbReference type="InterPro" id="IPR018193">
    <property type="entry name" value="Glyc_kinase_flavodox-like_fold"/>
</dbReference>
<dbReference type="GO" id="GO:0031388">
    <property type="term" value="P:organic acid phosphorylation"/>
    <property type="evidence" value="ECO:0007669"/>
    <property type="project" value="UniProtKB-UniRule"/>
</dbReference>
<dbReference type="RefSeq" id="WP_012404191.1">
    <property type="nucleotide sequence ID" value="NC_010623.1"/>
</dbReference>
<proteinExistence type="inferred from homology"/>
<evidence type="ECO:0000256" key="3">
    <source>
        <dbReference type="ARBA" id="ARBA00022777"/>
    </source>
</evidence>